<gene>
    <name evidence="7" type="ORF">R9X50_00414800</name>
</gene>
<keyword evidence="8" id="KW-1185">Reference proteome</keyword>
<evidence type="ECO:0000256" key="4">
    <source>
        <dbReference type="ARBA" id="ARBA00023002"/>
    </source>
</evidence>
<dbReference type="PRINTS" id="PR00420">
    <property type="entry name" value="RNGMNOXGNASE"/>
</dbReference>
<evidence type="ECO:0000256" key="5">
    <source>
        <dbReference type="ARBA" id="ARBA00023033"/>
    </source>
</evidence>
<dbReference type="PANTHER" id="PTHR47178">
    <property type="entry name" value="MONOOXYGENASE, FAD-BINDING"/>
    <property type="match status" value="1"/>
</dbReference>
<name>A0AAQ3M484_9PEZI</name>
<dbReference type="GO" id="GO:0071949">
    <property type="term" value="F:FAD binding"/>
    <property type="evidence" value="ECO:0007669"/>
    <property type="project" value="InterPro"/>
</dbReference>
<evidence type="ECO:0000256" key="1">
    <source>
        <dbReference type="ARBA" id="ARBA00001974"/>
    </source>
</evidence>
<keyword evidence="5" id="KW-0503">Monooxygenase</keyword>
<keyword evidence="2" id="KW-0285">Flavoprotein</keyword>
<dbReference type="Gene3D" id="3.50.50.60">
    <property type="entry name" value="FAD/NAD(P)-binding domain"/>
    <property type="match status" value="1"/>
</dbReference>
<reference evidence="7 8" key="1">
    <citation type="submission" date="2023-11" db="EMBL/GenBank/DDBJ databases">
        <title>An acidophilic fungus is an integral part of prey digestion in a carnivorous sundew plant.</title>
        <authorList>
            <person name="Tsai I.J."/>
        </authorList>
    </citation>
    <scope>NUCLEOTIDE SEQUENCE [LARGE SCALE GENOMIC DNA]</scope>
    <source>
        <strain evidence="7">169a</strain>
    </source>
</reference>
<evidence type="ECO:0000259" key="6">
    <source>
        <dbReference type="Pfam" id="PF01494"/>
    </source>
</evidence>
<sequence>MTKTIEPVEPHVLIIGAGITGLILAQALKKEGIRFTIFERDASLNVRSNEWTMAIHWSLERLATLLPAEVYRHMEEASCNPAVPIDTGGRYPIIHAETGRLLAGVPYKRGLRVPRSKMRALCGQGIDVQYGKTLKDVDFSEDERSFTATFADGTVVPGTLLVGADGTRSRVRTLALKSEEAAATTPFPIWHMNLTVCYKDAEKAQFVRRDFPTSFLALSERSFHAFQSISSMPDGPEHPETWIFHLAMAWRGEAQHDLSQKERLAIIKEKASSLAEPARSSFLWIPEDTLVHKADISYWITQPWDNRGGRMTLIGDAAHPMPPYRGQGLNHCIADCFSLANSIKGAVEDCNWSAAIEEYEKELVPRGAEEVKCSIENGIMLHDWSKVRQSPVFTEGFRPMKGHDAYETNTNSAENLRLAEVARGINVKT</sequence>
<dbReference type="AlphaFoldDB" id="A0AAQ3M484"/>
<keyword evidence="3" id="KW-0274">FAD</keyword>
<evidence type="ECO:0000313" key="7">
    <source>
        <dbReference type="EMBL" id="WPH01309.1"/>
    </source>
</evidence>
<proteinExistence type="predicted"/>
<dbReference type="PANTHER" id="PTHR47178:SF2">
    <property type="entry name" value="FAD-BINDING DOMAIN-CONTAINING PROTEIN"/>
    <property type="match status" value="1"/>
</dbReference>
<dbReference type="Pfam" id="PF01494">
    <property type="entry name" value="FAD_binding_3"/>
    <property type="match status" value="1"/>
</dbReference>
<dbReference type="EMBL" id="CP138585">
    <property type="protein sequence ID" value="WPH01309.1"/>
    <property type="molecule type" value="Genomic_DNA"/>
</dbReference>
<evidence type="ECO:0000313" key="8">
    <source>
        <dbReference type="Proteomes" id="UP001303373"/>
    </source>
</evidence>
<dbReference type="Pfam" id="PF13450">
    <property type="entry name" value="NAD_binding_8"/>
    <property type="match status" value="1"/>
</dbReference>
<organism evidence="7 8">
    <name type="scientific">Acrodontium crateriforme</name>
    <dbReference type="NCBI Taxonomy" id="150365"/>
    <lineage>
        <taxon>Eukaryota</taxon>
        <taxon>Fungi</taxon>
        <taxon>Dikarya</taxon>
        <taxon>Ascomycota</taxon>
        <taxon>Pezizomycotina</taxon>
        <taxon>Dothideomycetes</taxon>
        <taxon>Dothideomycetidae</taxon>
        <taxon>Mycosphaerellales</taxon>
        <taxon>Teratosphaeriaceae</taxon>
        <taxon>Acrodontium</taxon>
    </lineage>
</organism>
<accession>A0AAQ3M484</accession>
<dbReference type="SUPFAM" id="SSF51905">
    <property type="entry name" value="FAD/NAD(P)-binding domain"/>
    <property type="match status" value="1"/>
</dbReference>
<evidence type="ECO:0000256" key="2">
    <source>
        <dbReference type="ARBA" id="ARBA00022630"/>
    </source>
</evidence>
<dbReference type="GO" id="GO:0004497">
    <property type="term" value="F:monooxygenase activity"/>
    <property type="evidence" value="ECO:0007669"/>
    <property type="project" value="UniProtKB-KW"/>
</dbReference>
<dbReference type="InterPro" id="IPR036188">
    <property type="entry name" value="FAD/NAD-bd_sf"/>
</dbReference>
<keyword evidence="4" id="KW-0560">Oxidoreductase</keyword>
<dbReference type="Proteomes" id="UP001303373">
    <property type="component" value="Chromosome 6"/>
</dbReference>
<protein>
    <recommendedName>
        <fullName evidence="6">FAD-binding domain-containing protein</fullName>
    </recommendedName>
</protein>
<dbReference type="InterPro" id="IPR002938">
    <property type="entry name" value="FAD-bd"/>
</dbReference>
<feature type="domain" description="FAD-binding" evidence="6">
    <location>
        <begin position="139"/>
        <end position="369"/>
    </location>
</feature>
<evidence type="ECO:0000256" key="3">
    <source>
        <dbReference type="ARBA" id="ARBA00022827"/>
    </source>
</evidence>
<comment type="cofactor">
    <cofactor evidence="1">
        <name>FAD</name>
        <dbReference type="ChEBI" id="CHEBI:57692"/>
    </cofactor>
</comment>